<evidence type="ECO:0000259" key="3">
    <source>
        <dbReference type="Pfam" id="PF18962"/>
    </source>
</evidence>
<accession>A0ABV6Q6A9</accession>
<proteinExistence type="predicted"/>
<protein>
    <submittedName>
        <fullName evidence="4">T9SS type A sorting domain-containing protein</fullName>
    </submittedName>
</protein>
<evidence type="ECO:0000313" key="5">
    <source>
        <dbReference type="Proteomes" id="UP001589832"/>
    </source>
</evidence>
<dbReference type="NCBIfam" id="NF033708">
    <property type="entry name" value="T9SS_Cterm_ChiA"/>
    <property type="match status" value="1"/>
</dbReference>
<comment type="caution">
    <text evidence="4">The sequence shown here is derived from an EMBL/GenBank/DDBJ whole genome shotgun (WGS) entry which is preliminary data.</text>
</comment>
<organism evidence="4 5">
    <name type="scientific">Winogradskyella pulchriflava</name>
    <dbReference type="NCBI Taxonomy" id="1110688"/>
    <lineage>
        <taxon>Bacteria</taxon>
        <taxon>Pseudomonadati</taxon>
        <taxon>Bacteroidota</taxon>
        <taxon>Flavobacteriia</taxon>
        <taxon>Flavobacteriales</taxon>
        <taxon>Flavobacteriaceae</taxon>
        <taxon>Winogradskyella</taxon>
    </lineage>
</organism>
<name>A0ABV6Q6A9_9FLAO</name>
<evidence type="ECO:0000256" key="2">
    <source>
        <dbReference type="SAM" id="SignalP"/>
    </source>
</evidence>
<dbReference type="InterPro" id="IPR026444">
    <property type="entry name" value="Secre_tail"/>
</dbReference>
<dbReference type="EMBL" id="JBHLTQ010000001">
    <property type="protein sequence ID" value="MFC0603819.1"/>
    <property type="molecule type" value="Genomic_DNA"/>
</dbReference>
<dbReference type="RefSeq" id="WP_386060306.1">
    <property type="nucleotide sequence ID" value="NZ_JBHLTQ010000001.1"/>
</dbReference>
<keyword evidence="5" id="KW-1185">Reference proteome</keyword>
<reference evidence="4 5" key="1">
    <citation type="submission" date="2024-09" db="EMBL/GenBank/DDBJ databases">
        <authorList>
            <person name="Sun Q."/>
            <person name="Mori K."/>
        </authorList>
    </citation>
    <scope>NUCLEOTIDE SEQUENCE [LARGE SCALE GENOMIC DNA]</scope>
    <source>
        <strain evidence="4 5">NCAIM B.02481</strain>
    </source>
</reference>
<dbReference type="Pfam" id="PF18962">
    <property type="entry name" value="Por_Secre_tail"/>
    <property type="match status" value="1"/>
</dbReference>
<sequence length="531" mass="57886">MKKITLILVCLFSTLFVAAQWNTDTAINTLVADADSSVPRSIVGSDGSTYIVFWKELPSPDNYELRIQKLDAMGNQLFGTEGKLISNTMPMSSFTQVKSVAIDANDNIYVGATATSGNGGYAFKVDSNGNNQWTSDGISLGTAYIVRMWPLSNGEVIISMLNGSSYNGEMQKYSANGTPVWATPTAVESLSAPANIYEMSNGDVVCLYHKLGSGVTSTIYAQRFNSTGASVWASPTQLFSSNNNTVYNVIYYGAQDGDVVYYSYKLAHDSRFDAYVQRINPDGTLPWGINGVDFDTNQTNYEQEIQIALTPGSQYVYALCRYTDSGQGNVGIYLQKFDKVTGARMLTDNAKAVYSMGSGVNPLGDFRVTNDHPVFLTSLGNNLDMVLLDSNGDFVWTEESKPVATFAAAKSNVNLHAKSNNEFVITFLEDKGSGSRVYAQNFTDAALSIDDVNSTSALQFTNPITNELKLKSSNTINSAQVYNTLGQLVYKTTNNSHNELTVNSQDWNPGMYLVIVSAENGNTQTLKIIKK</sequence>
<feature type="signal peptide" evidence="2">
    <location>
        <begin position="1"/>
        <end position="18"/>
    </location>
</feature>
<evidence type="ECO:0000313" key="4">
    <source>
        <dbReference type="EMBL" id="MFC0603819.1"/>
    </source>
</evidence>
<evidence type="ECO:0000256" key="1">
    <source>
        <dbReference type="ARBA" id="ARBA00022729"/>
    </source>
</evidence>
<dbReference type="Proteomes" id="UP001589832">
    <property type="component" value="Unassembled WGS sequence"/>
</dbReference>
<dbReference type="NCBIfam" id="TIGR04183">
    <property type="entry name" value="Por_Secre_tail"/>
    <property type="match status" value="1"/>
</dbReference>
<feature type="chain" id="PRO_5045455297" evidence="2">
    <location>
        <begin position="19"/>
        <end position="531"/>
    </location>
</feature>
<gene>
    <name evidence="4" type="ORF">ACFFGA_04585</name>
</gene>
<keyword evidence="1 2" id="KW-0732">Signal</keyword>
<feature type="domain" description="Secretion system C-terminal sorting" evidence="3">
    <location>
        <begin position="462"/>
        <end position="528"/>
    </location>
</feature>